<evidence type="ECO:0000313" key="1">
    <source>
        <dbReference type="EMBL" id="ABE38590.1"/>
    </source>
</evidence>
<dbReference type="EMBL" id="CP000283">
    <property type="protein sequence ID" value="ABE38590.1"/>
    <property type="molecule type" value="Genomic_DNA"/>
</dbReference>
<dbReference type="KEGG" id="rpd:RPD_1352"/>
<dbReference type="STRING" id="316057.RPD_1352"/>
<sequence>MQINYRAPALRKLCPCSDDRIDPMTKGSPSAILNSSLPARFRQIRLELAREPGHPEGESRIAYVIVAPLDENDRIDAETWKKHREACRVARQRPQQPDSLGHLVHRPGGSWAFQYDAAANIPDEAGYHFGDERFVQGEYVSIREEGDMHTFRVVAVSRL</sequence>
<protein>
    <submittedName>
        <fullName evidence="1">Uncharacterized protein</fullName>
    </submittedName>
</protein>
<gene>
    <name evidence="1" type="ordered locus">RPD_1352</name>
</gene>
<dbReference type="Proteomes" id="UP000001818">
    <property type="component" value="Chromosome"/>
</dbReference>
<reference evidence="1 2" key="1">
    <citation type="submission" date="2006-03" db="EMBL/GenBank/DDBJ databases">
        <title>Complete sequence of Rhodopseudomonas palustris BisB5.</title>
        <authorList>
            <consortium name="US DOE Joint Genome Institute"/>
            <person name="Copeland A."/>
            <person name="Lucas S."/>
            <person name="Lapidus A."/>
            <person name="Barry K."/>
            <person name="Detter J.C."/>
            <person name="Glavina del Rio T."/>
            <person name="Hammon N."/>
            <person name="Israni S."/>
            <person name="Dalin E."/>
            <person name="Tice H."/>
            <person name="Pitluck S."/>
            <person name="Chain P."/>
            <person name="Malfatti S."/>
            <person name="Shin M."/>
            <person name="Vergez L."/>
            <person name="Schmutz J."/>
            <person name="Larimer F."/>
            <person name="Land M."/>
            <person name="Hauser L."/>
            <person name="Pelletier D.A."/>
            <person name="Kyrpides N."/>
            <person name="Lykidis A."/>
            <person name="Oda Y."/>
            <person name="Harwood C.S."/>
            <person name="Richardson P."/>
        </authorList>
    </citation>
    <scope>NUCLEOTIDE SEQUENCE [LARGE SCALE GENOMIC DNA]</scope>
    <source>
        <strain evidence="1 2">BisB5</strain>
    </source>
</reference>
<dbReference type="AlphaFoldDB" id="Q13BE9"/>
<organism evidence="1 2">
    <name type="scientific">Rhodopseudomonas palustris (strain BisB5)</name>
    <dbReference type="NCBI Taxonomy" id="316057"/>
    <lineage>
        <taxon>Bacteria</taxon>
        <taxon>Pseudomonadati</taxon>
        <taxon>Pseudomonadota</taxon>
        <taxon>Alphaproteobacteria</taxon>
        <taxon>Hyphomicrobiales</taxon>
        <taxon>Nitrobacteraceae</taxon>
        <taxon>Rhodopseudomonas</taxon>
    </lineage>
</organism>
<proteinExistence type="predicted"/>
<dbReference type="HOGENOM" id="CLU_132607_0_0_5"/>
<accession>Q13BE9</accession>
<name>Q13BE9_RHOPS</name>
<dbReference type="eggNOG" id="ENOG5032TAA">
    <property type="taxonomic scope" value="Bacteria"/>
</dbReference>
<evidence type="ECO:0000313" key="2">
    <source>
        <dbReference type="Proteomes" id="UP000001818"/>
    </source>
</evidence>